<dbReference type="KEGG" id="vg:37619014"/>
<organism evidence="9 10">
    <name type="scientific">Bimiti virus</name>
    <dbReference type="NCBI Taxonomy" id="1678224"/>
    <lineage>
        <taxon>Viruses</taxon>
        <taxon>Riboviria</taxon>
        <taxon>Orthornavirae</taxon>
        <taxon>Negarnaviricota</taxon>
        <taxon>Polyploviricotina</taxon>
        <taxon>Bunyaviricetes</taxon>
        <taxon>Elliovirales</taxon>
        <taxon>Peribunyaviridae</taxon>
        <taxon>Orthobunyavirus</taxon>
        <taxon>Orthobunyavirus guamaense</taxon>
        <taxon>Bimiti orthobunyavirus</taxon>
    </lineage>
</organism>
<evidence type="ECO:0000256" key="8">
    <source>
        <dbReference type="ARBA" id="ARBA00033344"/>
    </source>
</evidence>
<proteinExistence type="inferred from homology"/>
<dbReference type="Gene3D" id="1.20.142.20">
    <property type="match status" value="1"/>
</dbReference>
<reference evidence="9" key="1">
    <citation type="journal article" date="2015" name="Viruses">
        <title>Genetic and Phylogenetic Characterization of Tataguine and Witwatersrand Viruses and Other Orthobunyaviruses of the Anopheles A, Capim, Guama, Koongol, Mapputta, Tete, and Turlock Serogroups.</title>
        <authorList>
            <person name="Shchetinin A.M."/>
            <person name="Lvov D.K."/>
            <person name="Deriabin P.G."/>
            <person name="Botikov A.G."/>
            <person name="Gitelman A.K."/>
            <person name="Kuhn J.H."/>
            <person name="Alkhovsky S.V."/>
        </authorList>
    </citation>
    <scope>NUCLEOTIDE SEQUENCE [LARGE SCALE GENOMIC DNA]</scope>
    <source>
        <strain evidence="9">TRVL 8362</strain>
    </source>
</reference>
<keyword evidence="7" id="KW-0687">Ribonucleoprotein</keyword>
<dbReference type="Proteomes" id="UP000118309">
    <property type="component" value="Genome"/>
</dbReference>
<dbReference type="InterPro" id="IPR043011">
    <property type="entry name" value="Bunya_nucleocap_C"/>
</dbReference>
<dbReference type="EMBL" id="KP792655">
    <property type="protein sequence ID" value="AKO90187.1"/>
    <property type="molecule type" value="Viral_cRNA"/>
</dbReference>
<evidence type="ECO:0000256" key="4">
    <source>
        <dbReference type="ARBA" id="ARBA00022844"/>
    </source>
</evidence>
<dbReference type="GO" id="GO:0019013">
    <property type="term" value="C:viral nucleocapsid"/>
    <property type="evidence" value="ECO:0007669"/>
    <property type="project" value="UniProtKB-KW"/>
</dbReference>
<evidence type="ECO:0000256" key="2">
    <source>
        <dbReference type="ARBA" id="ARBA00006516"/>
    </source>
</evidence>
<comment type="similarity">
    <text evidence="2">Belongs to the orthobunyavirus nucleocapsid protein family.</text>
</comment>
<evidence type="ECO:0000256" key="1">
    <source>
        <dbReference type="ARBA" id="ARBA00004328"/>
    </source>
</evidence>
<dbReference type="RefSeq" id="YP_009507867.1">
    <property type="nucleotide sequence ID" value="NC_038725.1"/>
</dbReference>
<name>A0A0R7FK61_9VIRU</name>
<comment type="subcellular location">
    <subcellularLocation>
        <location evidence="1">Virion</location>
    </subcellularLocation>
</comment>
<keyword evidence="6 9" id="KW-0543">Viral nucleoprotein</keyword>
<evidence type="ECO:0000313" key="9">
    <source>
        <dbReference type="EMBL" id="AKO90187.1"/>
    </source>
</evidence>
<dbReference type="GO" id="GO:1990904">
    <property type="term" value="C:ribonucleoprotein complex"/>
    <property type="evidence" value="ECO:0007669"/>
    <property type="project" value="UniProtKB-KW"/>
</dbReference>
<evidence type="ECO:0000313" key="10">
    <source>
        <dbReference type="Proteomes" id="UP000118309"/>
    </source>
</evidence>
<protein>
    <recommendedName>
        <fullName evidence="3">Nucleoprotein</fullName>
    </recommendedName>
    <alternativeName>
        <fullName evidence="8">Nucleocapsid protein</fullName>
    </alternativeName>
</protein>
<dbReference type="GeneID" id="37619014"/>
<dbReference type="InterPro" id="IPR001784">
    <property type="entry name" value="Bunya_nucleocap"/>
</dbReference>
<evidence type="ECO:0000256" key="5">
    <source>
        <dbReference type="ARBA" id="ARBA00022884"/>
    </source>
</evidence>
<keyword evidence="4" id="KW-0946">Virion</keyword>
<dbReference type="InterPro" id="IPR043012">
    <property type="entry name" value="Bunya_nucleocap_N"/>
</dbReference>
<dbReference type="OrthoDB" id="8295at10239"/>
<evidence type="ECO:0000256" key="3">
    <source>
        <dbReference type="ARBA" id="ARBA00014389"/>
    </source>
</evidence>
<keyword evidence="5" id="KW-0694">RNA-binding</keyword>
<dbReference type="Gene3D" id="1.10.472.180">
    <property type="entry name" value="Bunyavirus nucleocapsid (N) protein, C-terminal domain"/>
    <property type="match status" value="1"/>
</dbReference>
<dbReference type="Pfam" id="PF00952">
    <property type="entry name" value="Bunya_nucleocap"/>
    <property type="match status" value="1"/>
</dbReference>
<sequence length="237" mass="27122">MSDLVPTFEFEERNVAQGRNNFIPSEAYTVFLNEHAANLTVENIRVFFLRAYDAKQKLKNTAARSATLKFGTAKFLVRNNHHDRNANMELEPNDLTLHRISGYLARFLKHLIDTDRLAAAQIQQNIVNPIAESLGITWSHGDLIYLSFFPGTEMFLEDFRMLPLAIGIYRVQQKQMKAEFLKKHMRQQYGEMPASQWMTLKKADVQNALTLVSKLPWTRAGLSAAARTFLAEFGITL</sequence>
<evidence type="ECO:0000256" key="7">
    <source>
        <dbReference type="ARBA" id="ARBA00023274"/>
    </source>
</evidence>
<dbReference type="GO" id="GO:0003723">
    <property type="term" value="F:RNA binding"/>
    <property type="evidence" value="ECO:0007669"/>
    <property type="project" value="UniProtKB-KW"/>
</dbReference>
<evidence type="ECO:0000256" key="6">
    <source>
        <dbReference type="ARBA" id="ARBA00023086"/>
    </source>
</evidence>
<accession>A0A0R7FK61</accession>